<organism evidence="3 4">
    <name type="scientific">Salegentibacter flavus</name>
    <dbReference type="NCBI Taxonomy" id="287099"/>
    <lineage>
        <taxon>Bacteria</taxon>
        <taxon>Pseudomonadati</taxon>
        <taxon>Bacteroidota</taxon>
        <taxon>Flavobacteriia</taxon>
        <taxon>Flavobacteriales</taxon>
        <taxon>Flavobacteriaceae</taxon>
        <taxon>Salegentibacter</taxon>
    </lineage>
</organism>
<dbReference type="EMBL" id="FOVL01000016">
    <property type="protein sequence ID" value="SFN76760.1"/>
    <property type="molecule type" value="Genomic_DNA"/>
</dbReference>
<dbReference type="GO" id="GO:0032259">
    <property type="term" value="P:methylation"/>
    <property type="evidence" value="ECO:0007669"/>
    <property type="project" value="UniProtKB-KW"/>
</dbReference>
<dbReference type="GO" id="GO:0008168">
    <property type="term" value="F:methyltransferase activity"/>
    <property type="evidence" value="ECO:0007669"/>
    <property type="project" value="UniProtKB-KW"/>
</dbReference>
<dbReference type="Gene3D" id="3.40.50.150">
    <property type="entry name" value="Vaccinia Virus protein VP39"/>
    <property type="match status" value="1"/>
</dbReference>
<dbReference type="STRING" id="287099.SAMN05660413_02487"/>
<dbReference type="RefSeq" id="WP_093410216.1">
    <property type="nucleotide sequence ID" value="NZ_FOVL01000016.1"/>
</dbReference>
<proteinExistence type="predicted"/>
<evidence type="ECO:0000256" key="1">
    <source>
        <dbReference type="ARBA" id="ARBA00022679"/>
    </source>
</evidence>
<dbReference type="PANTHER" id="PTHR43861:SF3">
    <property type="entry name" value="PUTATIVE (AFU_ORTHOLOGUE AFUA_2G14390)-RELATED"/>
    <property type="match status" value="1"/>
</dbReference>
<dbReference type="AlphaFoldDB" id="A0A1I5BPX8"/>
<protein>
    <submittedName>
        <fullName evidence="3">Methyltransferase domain-containing protein</fullName>
    </submittedName>
</protein>
<name>A0A1I5BPX8_9FLAO</name>
<evidence type="ECO:0000259" key="2">
    <source>
        <dbReference type="Pfam" id="PF13649"/>
    </source>
</evidence>
<dbReference type="OrthoDB" id="9804312at2"/>
<keyword evidence="3" id="KW-0489">Methyltransferase</keyword>
<dbReference type="InterPro" id="IPR029063">
    <property type="entry name" value="SAM-dependent_MTases_sf"/>
</dbReference>
<dbReference type="Pfam" id="PF13649">
    <property type="entry name" value="Methyltransf_25"/>
    <property type="match status" value="1"/>
</dbReference>
<dbReference type="Proteomes" id="UP000199153">
    <property type="component" value="Unassembled WGS sequence"/>
</dbReference>
<accession>A0A1I5BPX8</accession>
<dbReference type="CDD" id="cd02440">
    <property type="entry name" value="AdoMet_MTases"/>
    <property type="match status" value="1"/>
</dbReference>
<evidence type="ECO:0000313" key="3">
    <source>
        <dbReference type="EMBL" id="SFN76760.1"/>
    </source>
</evidence>
<gene>
    <name evidence="3" type="ORF">SAMN05660413_02487</name>
</gene>
<dbReference type="PANTHER" id="PTHR43861">
    <property type="entry name" value="TRANS-ACONITATE 2-METHYLTRANSFERASE-RELATED"/>
    <property type="match status" value="1"/>
</dbReference>
<keyword evidence="4" id="KW-1185">Reference proteome</keyword>
<evidence type="ECO:0000313" key="4">
    <source>
        <dbReference type="Proteomes" id="UP000199153"/>
    </source>
</evidence>
<sequence>MKDFWNERYAEKEYVYGKTPNRYFQEKLDELRPGRILLPAEGEGRNAVYAARMDWEVSAFDISEEGKNKAIKLAREYNVELDYQVGKLEVLDYKKEEFDAIALIFAHFPKEVRENYFQQFDKYLRPGGVVIFEGFSKEQIEYQKQNPQSGGPKDAELLYTKEELEADFRGYKFEEFEELEVELEEGEYHKGKAAVIRFLARKA</sequence>
<feature type="domain" description="Methyltransferase" evidence="2">
    <location>
        <begin position="40"/>
        <end position="128"/>
    </location>
</feature>
<keyword evidence="1 3" id="KW-0808">Transferase</keyword>
<dbReference type="SUPFAM" id="SSF53335">
    <property type="entry name" value="S-adenosyl-L-methionine-dependent methyltransferases"/>
    <property type="match status" value="1"/>
</dbReference>
<dbReference type="InterPro" id="IPR041698">
    <property type="entry name" value="Methyltransf_25"/>
</dbReference>
<reference evidence="3 4" key="1">
    <citation type="submission" date="2016-10" db="EMBL/GenBank/DDBJ databases">
        <authorList>
            <person name="de Groot N.N."/>
        </authorList>
    </citation>
    <scope>NUCLEOTIDE SEQUENCE [LARGE SCALE GENOMIC DNA]</scope>
    <source>
        <strain evidence="3 4">DSM 17794</strain>
    </source>
</reference>